<dbReference type="NCBIfam" id="NF005720">
    <property type="entry name" value="PRK07538.1"/>
    <property type="match status" value="1"/>
</dbReference>
<evidence type="ECO:0000313" key="4">
    <source>
        <dbReference type="EMBL" id="MFC3227999.1"/>
    </source>
</evidence>
<dbReference type="Pfam" id="PF01494">
    <property type="entry name" value="FAD_binding_3"/>
    <property type="match status" value="2"/>
</dbReference>
<feature type="domain" description="FAD-binding" evidence="3">
    <location>
        <begin position="2"/>
        <end position="172"/>
    </location>
</feature>
<name>A0ABV7L0N3_9PROT</name>
<reference evidence="5" key="1">
    <citation type="journal article" date="2019" name="Int. J. Syst. Evol. Microbiol.">
        <title>The Global Catalogue of Microorganisms (GCM) 10K type strain sequencing project: providing services to taxonomists for standard genome sequencing and annotation.</title>
        <authorList>
            <consortium name="The Broad Institute Genomics Platform"/>
            <consortium name="The Broad Institute Genome Sequencing Center for Infectious Disease"/>
            <person name="Wu L."/>
            <person name="Ma J."/>
        </authorList>
    </citation>
    <scope>NUCLEOTIDE SEQUENCE [LARGE SCALE GENOMIC DNA]</scope>
    <source>
        <strain evidence="5">KCTC 42964</strain>
    </source>
</reference>
<dbReference type="EMBL" id="JBHRTR010000027">
    <property type="protein sequence ID" value="MFC3227999.1"/>
    <property type="molecule type" value="Genomic_DNA"/>
</dbReference>
<dbReference type="InterPro" id="IPR002938">
    <property type="entry name" value="FAD-bd"/>
</dbReference>
<keyword evidence="1" id="KW-0560">Oxidoreductase</keyword>
<comment type="caution">
    <text evidence="4">The sequence shown here is derived from an EMBL/GenBank/DDBJ whole genome shotgun (WGS) entry which is preliminary data.</text>
</comment>
<dbReference type="PANTHER" id="PTHR13789:SF268">
    <property type="entry name" value="5-METHYLPHENAZINE-1-CARBOXYLATE 1-MONOOXYGENASE"/>
    <property type="match status" value="1"/>
</dbReference>
<feature type="domain" description="FAD-binding" evidence="3">
    <location>
        <begin position="294"/>
        <end position="357"/>
    </location>
</feature>
<proteinExistence type="predicted"/>
<protein>
    <submittedName>
        <fullName evidence="4">Flavin-dependent oxidoreductase</fullName>
    </submittedName>
</protein>
<keyword evidence="5" id="KW-1185">Reference proteome</keyword>
<dbReference type="SUPFAM" id="SSF54373">
    <property type="entry name" value="FAD-linked reductases, C-terminal domain"/>
    <property type="match status" value="1"/>
</dbReference>
<dbReference type="SUPFAM" id="SSF51905">
    <property type="entry name" value="FAD/NAD(P)-binding domain"/>
    <property type="match status" value="1"/>
</dbReference>
<dbReference type="InterPro" id="IPR036188">
    <property type="entry name" value="FAD/NAD-bd_sf"/>
</dbReference>
<accession>A0ABV7L0N3</accession>
<evidence type="ECO:0000259" key="3">
    <source>
        <dbReference type="Pfam" id="PF01494"/>
    </source>
</evidence>
<evidence type="ECO:0000256" key="2">
    <source>
        <dbReference type="ARBA" id="ARBA00023033"/>
    </source>
</evidence>
<dbReference type="Gene3D" id="3.50.50.60">
    <property type="entry name" value="FAD/NAD(P)-binding domain"/>
    <property type="match status" value="1"/>
</dbReference>
<dbReference type="PANTHER" id="PTHR13789">
    <property type="entry name" value="MONOOXYGENASE"/>
    <property type="match status" value="1"/>
</dbReference>
<dbReference type="Proteomes" id="UP001595528">
    <property type="component" value="Unassembled WGS sequence"/>
</dbReference>
<evidence type="ECO:0000313" key="5">
    <source>
        <dbReference type="Proteomes" id="UP001595528"/>
    </source>
</evidence>
<dbReference type="PRINTS" id="PR00420">
    <property type="entry name" value="RNGMNOXGNASE"/>
</dbReference>
<evidence type="ECO:0000256" key="1">
    <source>
        <dbReference type="ARBA" id="ARBA00023002"/>
    </source>
</evidence>
<dbReference type="Gene3D" id="3.30.9.30">
    <property type="match status" value="1"/>
</dbReference>
<organism evidence="4 5">
    <name type="scientific">Marinibaculum pumilum</name>
    <dbReference type="NCBI Taxonomy" id="1766165"/>
    <lineage>
        <taxon>Bacteria</taxon>
        <taxon>Pseudomonadati</taxon>
        <taxon>Pseudomonadota</taxon>
        <taxon>Alphaproteobacteria</taxon>
        <taxon>Rhodospirillales</taxon>
        <taxon>Rhodospirillaceae</taxon>
        <taxon>Marinibaculum</taxon>
    </lineage>
</organism>
<dbReference type="InterPro" id="IPR050493">
    <property type="entry name" value="FAD-dep_Monooxygenase_BioMet"/>
</dbReference>
<gene>
    <name evidence="4" type="ORF">ACFOGJ_12195</name>
</gene>
<dbReference type="RefSeq" id="WP_379900692.1">
    <property type="nucleotide sequence ID" value="NZ_JBHRTR010000027.1"/>
</dbReference>
<sequence>MTVLIAGAGIGGLTMALSLHQIGVPARIFEAVPEIRPLGVGINVQPHAVRELEELGLLPALDATGLRTKEVAYYSSHGGLIWSEPRGRDAGYNWPQFSIHRGRLQMLLLEAVRERLGPDAIRTGVSVEAFRDSGDGIEVDLAEHRDGQVRPLGQAQGSLLIAADGIHSRARAILYPDEGKPAWGGTVMWRGVTSGPRFLTGRTMAMAGCKARKFVCYPIADEGDAGSTINWICDLQFPQDYLWNREDWNRPGKLEDFLPRFADWHFPWLDVPEIIRTASYVYEYPMVDRDPLPAWTRGRMTLMGDAAHSMYPIGSNGASQAILDARVLAREILAQGQTPAALAAYEAERRPVTTKIVLANRADGPDKVLDIVEERAPDGFGHIDEVLSRDELVEAASAYKRIAGFDKDALNVRPPIVPATAAKSA</sequence>
<keyword evidence="2" id="KW-0503">Monooxygenase</keyword>